<dbReference type="InterPro" id="IPR023753">
    <property type="entry name" value="FAD/NAD-binding_dom"/>
</dbReference>
<feature type="domain" description="FAD/NAD(P)-binding" evidence="1">
    <location>
        <begin position="5"/>
        <end position="291"/>
    </location>
</feature>
<dbReference type="SUPFAM" id="SSF51905">
    <property type="entry name" value="FAD/NAD(P)-binding domain"/>
    <property type="match status" value="2"/>
</dbReference>
<dbReference type="Gene3D" id="3.50.50.100">
    <property type="match status" value="1"/>
</dbReference>
<evidence type="ECO:0000313" key="2">
    <source>
        <dbReference type="EMBL" id="BAL58456.1"/>
    </source>
</evidence>
<gene>
    <name evidence="2" type="ORF">HGMM_OP2C006</name>
</gene>
<dbReference type="PANTHER" id="PTHR43755">
    <property type="match status" value="1"/>
</dbReference>
<organism evidence="2">
    <name type="scientific">Acetithermum autotrophicum</name>
    <dbReference type="NCBI Taxonomy" id="1446466"/>
    <lineage>
        <taxon>Bacteria</taxon>
        <taxon>Candidatus Bipolaricaulota</taxon>
        <taxon>Candidatus Acetithermum</taxon>
    </lineage>
</organism>
<accession>H5SQT9</accession>
<dbReference type="AlphaFoldDB" id="H5SQT9"/>
<sequence>MSTPKIVIVGGNFAGLTGALELRSLLGDDVEITLISKDDRFVFIPSLIWVPFGWRKPDDISFSLAPVLERAKIHFVHAPATRIDPHQKLVQTPVGSYSYDYLLIATGPYPQYEIVPGLGPKGYTYSICTMEHALHAHEGWKHLVDDPGPVVIGATQGASCFGAAYEFLFNFAHALRKARLTKRASITFITAEPFCGHFGIGGLKGGQQMLEFFLKRLGIRWLTNVGVKEIVPNEVHLLDGQILPFKFAMIIPPFLGVEAIRNSPGLGNEKGFIPVKPTYQHQNFSDIYAAGVAVAVSVPWQTPLSVGVPKTGYPAETMAKLAAHNIAAQIKGELPQEEKEFGEIPALCVMDAGNMGVLILSDKMLPPRKFELLIPGPQAHWAKVAFEKYYLWKMQHGLVQLP</sequence>
<protein>
    <submittedName>
        <fullName evidence="2">Sulfide quinone reductase</fullName>
    </submittedName>
</protein>
<dbReference type="InterPro" id="IPR052541">
    <property type="entry name" value="SQRD"/>
</dbReference>
<dbReference type="InterPro" id="IPR036188">
    <property type="entry name" value="FAD/NAD-bd_sf"/>
</dbReference>
<dbReference type="GO" id="GO:0016491">
    <property type="term" value="F:oxidoreductase activity"/>
    <property type="evidence" value="ECO:0007669"/>
    <property type="project" value="InterPro"/>
</dbReference>
<reference evidence="2" key="1">
    <citation type="journal article" date="2005" name="Environ. Microbiol.">
        <title>Genetic and functional properties of uncultivated thermophilic crenarchaeotes from a subsurface gold mine as revealed by analysis of genome fragments.</title>
        <authorList>
            <person name="Nunoura T."/>
            <person name="Hirayama H."/>
            <person name="Takami H."/>
            <person name="Oida H."/>
            <person name="Nishi S."/>
            <person name="Shimamura S."/>
            <person name="Suzuki Y."/>
            <person name="Inagaki F."/>
            <person name="Takai K."/>
            <person name="Nealson K.H."/>
            <person name="Horikoshi K."/>
        </authorList>
    </citation>
    <scope>NUCLEOTIDE SEQUENCE</scope>
</reference>
<name>H5SQT9_ACEAU</name>
<reference evidence="2" key="2">
    <citation type="journal article" date="2012" name="PLoS ONE">
        <title>A Deeply Branching Thermophilic Bacterium with an Ancient Acetyl-CoA Pathway Dominates a Subsurface Ecosystem.</title>
        <authorList>
            <person name="Takami H."/>
            <person name="Noguchi H."/>
            <person name="Takaki Y."/>
            <person name="Uchiyama I."/>
            <person name="Toyoda A."/>
            <person name="Nishi S."/>
            <person name="Chee G.-J."/>
            <person name="Arai W."/>
            <person name="Nunoura T."/>
            <person name="Itoh T."/>
            <person name="Hattori M."/>
            <person name="Takai K."/>
        </authorList>
    </citation>
    <scope>NUCLEOTIDE SEQUENCE</scope>
</reference>
<dbReference type="EMBL" id="AP011801">
    <property type="protein sequence ID" value="BAL58456.1"/>
    <property type="molecule type" value="Genomic_DNA"/>
</dbReference>
<evidence type="ECO:0000259" key="1">
    <source>
        <dbReference type="Pfam" id="PF07992"/>
    </source>
</evidence>
<dbReference type="Pfam" id="PF07992">
    <property type="entry name" value="Pyr_redox_2"/>
    <property type="match status" value="1"/>
</dbReference>
<dbReference type="PANTHER" id="PTHR43755:SF1">
    <property type="entry name" value="FAD-DEPENDENT PYRIDINE NUCLEOTIDE-DISULPHIDE OXIDOREDUCTASE"/>
    <property type="match status" value="1"/>
</dbReference>
<proteinExistence type="predicted"/>